<dbReference type="Pfam" id="PF20703">
    <property type="entry name" value="nSTAND1"/>
    <property type="match status" value="1"/>
</dbReference>
<evidence type="ECO:0000259" key="3">
    <source>
        <dbReference type="Pfam" id="PF20703"/>
    </source>
</evidence>
<keyword evidence="1" id="KW-0853">WD repeat</keyword>
<evidence type="ECO:0000256" key="1">
    <source>
        <dbReference type="PROSITE-ProRule" id="PRU00221"/>
    </source>
</evidence>
<dbReference type="AlphaFoldDB" id="A0A543HUL4"/>
<dbReference type="Gene3D" id="2.130.10.10">
    <property type="entry name" value="YVTN repeat-like/Quinoprotein amine dehydrogenase"/>
    <property type="match status" value="5"/>
</dbReference>
<dbReference type="OrthoDB" id="134501at2"/>
<reference evidence="4 5" key="1">
    <citation type="submission" date="2019-06" db="EMBL/GenBank/DDBJ databases">
        <title>Genome sequencing of plant associated microbes to promote plant fitness in Sorghum bicolor and Oryza sativa.</title>
        <authorList>
            <person name="Coleman-Derr D."/>
        </authorList>
    </citation>
    <scope>NUCLEOTIDE SEQUENCE [LARGE SCALE GENOMIC DNA]</scope>
    <source>
        <strain evidence="4 5">KV-663</strain>
    </source>
</reference>
<keyword evidence="2" id="KW-0812">Transmembrane</keyword>
<dbReference type="InterPro" id="IPR015943">
    <property type="entry name" value="WD40/YVTN_repeat-like_dom_sf"/>
</dbReference>
<dbReference type="InterPro" id="IPR001680">
    <property type="entry name" value="WD40_rpt"/>
</dbReference>
<dbReference type="Proteomes" id="UP000316747">
    <property type="component" value="Unassembled WGS sequence"/>
</dbReference>
<feature type="domain" description="Novel STAND NTPase 1" evidence="3">
    <location>
        <begin position="20"/>
        <end position="414"/>
    </location>
</feature>
<proteinExistence type="predicted"/>
<dbReference type="Pfam" id="PF00400">
    <property type="entry name" value="WD40"/>
    <property type="match status" value="6"/>
</dbReference>
<keyword evidence="2" id="KW-1133">Transmembrane helix</keyword>
<dbReference type="SMART" id="SM00564">
    <property type="entry name" value="PQQ"/>
    <property type="match status" value="3"/>
</dbReference>
<dbReference type="SUPFAM" id="SSF50998">
    <property type="entry name" value="Quinoprotein alcohol dehydrogenase-like"/>
    <property type="match status" value="1"/>
</dbReference>
<dbReference type="PROSITE" id="PS50294">
    <property type="entry name" value="WD_REPEATS_REGION"/>
    <property type="match status" value="4"/>
</dbReference>
<feature type="repeat" description="WD" evidence="1">
    <location>
        <begin position="1101"/>
        <end position="1142"/>
    </location>
</feature>
<dbReference type="RefSeq" id="WP_141843959.1">
    <property type="nucleotide sequence ID" value="NZ_VFPM01000002.1"/>
</dbReference>
<evidence type="ECO:0000256" key="2">
    <source>
        <dbReference type="SAM" id="Phobius"/>
    </source>
</evidence>
<feature type="repeat" description="WD" evidence="1">
    <location>
        <begin position="544"/>
        <end position="585"/>
    </location>
</feature>
<feature type="transmembrane region" description="Helical" evidence="2">
    <location>
        <begin position="458"/>
        <end position="477"/>
    </location>
</feature>
<dbReference type="SUPFAM" id="SSF82171">
    <property type="entry name" value="DPP6 N-terminal domain-like"/>
    <property type="match status" value="1"/>
</dbReference>
<dbReference type="InterPro" id="IPR011047">
    <property type="entry name" value="Quinoprotein_ADH-like_sf"/>
</dbReference>
<keyword evidence="2" id="KW-0472">Membrane</keyword>
<comment type="caution">
    <text evidence="4">The sequence shown here is derived from an EMBL/GenBank/DDBJ whole genome shotgun (WGS) entry which is preliminary data.</text>
</comment>
<evidence type="ECO:0000313" key="4">
    <source>
        <dbReference type="EMBL" id="TQM61959.1"/>
    </source>
</evidence>
<dbReference type="PANTHER" id="PTHR19879:SF9">
    <property type="entry name" value="TRANSCRIPTION INITIATION FACTOR TFIID SUBUNIT 5"/>
    <property type="match status" value="1"/>
</dbReference>
<protein>
    <submittedName>
        <fullName evidence="4">WD40 repeat protein</fullName>
    </submittedName>
</protein>
<dbReference type="PANTHER" id="PTHR19879">
    <property type="entry name" value="TRANSCRIPTION INITIATION FACTOR TFIID"/>
    <property type="match status" value="1"/>
</dbReference>
<dbReference type="InterPro" id="IPR049052">
    <property type="entry name" value="nSTAND1"/>
</dbReference>
<dbReference type="SUPFAM" id="SSF52540">
    <property type="entry name" value="P-loop containing nucleoside triphosphate hydrolases"/>
    <property type="match status" value="1"/>
</dbReference>
<dbReference type="InterPro" id="IPR027417">
    <property type="entry name" value="P-loop_NTPase"/>
</dbReference>
<feature type="transmembrane region" description="Helical" evidence="2">
    <location>
        <begin position="84"/>
        <end position="101"/>
    </location>
</feature>
<dbReference type="SMART" id="SM00320">
    <property type="entry name" value="WD40"/>
    <property type="match status" value="13"/>
</dbReference>
<feature type="repeat" description="WD" evidence="1">
    <location>
        <begin position="1143"/>
        <end position="1175"/>
    </location>
</feature>
<feature type="repeat" description="WD" evidence="1">
    <location>
        <begin position="1015"/>
        <end position="1047"/>
    </location>
</feature>
<dbReference type="CDD" id="cd00200">
    <property type="entry name" value="WD40"/>
    <property type="match status" value="1"/>
</dbReference>
<gene>
    <name evidence="4" type="ORF">FBY41_1981</name>
</gene>
<dbReference type="InterPro" id="IPR018391">
    <property type="entry name" value="PQQ_b-propeller_rpt"/>
</dbReference>
<dbReference type="EMBL" id="VFPM01000002">
    <property type="protein sequence ID" value="TQM61959.1"/>
    <property type="molecule type" value="Genomic_DNA"/>
</dbReference>
<sequence length="1215" mass="132178">MISNTPTLGAAPSARLADCPYKGLQSYDEGDEEYYFGRDGDRDLVIANLMASRLTILYGPSGVGKSSLLRAGVAGLMRSMPRTAFSYLAVGNAVVVYFASWRQRPLEALGEALRAAIPGGPSRPGYTPPDGPMSVELLRDVTENLDADVYFILDQFEEEALYADPESAEEFASELGRILGAQNLRANLLIAVREDALAKLDRLEGHVPALFENKLRLEHLDEHAARAAIEQPLVRFNDGRPEDERITIEPALVDELLVQLRTGRLSVSDAGQGSRDMEAVTIETPFLQLVMTRLWAEEQARGSHVLRLSTLRELGNAERIVRTHLDTVLAALTDTQRSVAASIFRYLVTPSGMKIAHTAEDLAEYAGMTDERDIVPVLEELSSGRERILRPVEPSMDRPSSPRYEIFHDVLGPAVLDWRRRFVADVARAESERELQSRKHDEEVRHRETRRRLRRTRLVAAALVVLLVGTVVVGVLAKRNGDEAQRNADAARSSALLSQSRELLASRPAVALARAREAYELTGEPAAAAAVRVAYDADKERLVVRAGTGSAYVARFSPDGKSFVTGSSDGRVKLFDTATGRLIRQFPTAKGGIYRAQFSPDGSMLEISTGVPDATVYDVETGRSLLVIDDHQYLVTAAWGVMDGDQVLFTGGYGHEARSWSPKTGRLLLSYKAGGSDPASVAVSGDSTKVALASTDTLSVLDSRSGKLLKKTQFDGDLDSLAFVGSKSDRLAVWIRPPDEFWGLAFWDWNTETSIAERSDVSRTPSAIALSPNRQYLASVFDKEVHIFNAGTGELEQRLRAPDLLYAVDFSPDGSYVVTGGYGGQVAVWRWGSSEPAPVATMLGHGGTIEDVSFSPARPDLLVSAADDGTVRLWQATRDSTVAKVTYWMQGADLSPDGRTIAAVSDQGVLNVWHRSSGQGDEPEWLSSDTTQVVYWRVRWLPDATGVLVSNNWAWAPQLRELSADDMSEPFDENDRVTFGLAVSTSGKLVAMGDGNNRVVLWNVASRHIERRLSGAGQKDTMIDVVFRPRSDLVLGASTDGTVRMWNASKSGDPVRVFGSPGTIPLSNMAVSADGKWLATVSVDYEVRVYRIDDGQLVQTLHGPSSVIGDVTFSPDASRVAVAAGDGRVYVWDRDTGEARGSMQRHSGAVNSVEFTPDGTQLITASDDGTAAVYDCTPCMEMANLIPKVAARLDARAKGVAAPFDESSSRPIART</sequence>
<feature type="repeat" description="WD" evidence="1">
    <location>
        <begin position="842"/>
        <end position="884"/>
    </location>
</feature>
<feature type="repeat" description="WD" evidence="1">
    <location>
        <begin position="805"/>
        <end position="829"/>
    </location>
</feature>
<organism evidence="4 5">
    <name type="scientific">Humibacillus xanthopallidus</name>
    <dbReference type="NCBI Taxonomy" id="412689"/>
    <lineage>
        <taxon>Bacteria</taxon>
        <taxon>Bacillati</taxon>
        <taxon>Actinomycetota</taxon>
        <taxon>Actinomycetes</taxon>
        <taxon>Micrococcales</taxon>
        <taxon>Intrasporangiaceae</taxon>
        <taxon>Humibacillus</taxon>
    </lineage>
</organism>
<evidence type="ECO:0000313" key="5">
    <source>
        <dbReference type="Proteomes" id="UP000316747"/>
    </source>
</evidence>
<keyword evidence="5" id="KW-1185">Reference proteome</keyword>
<dbReference type="PROSITE" id="PS50082">
    <property type="entry name" value="WD_REPEATS_2"/>
    <property type="match status" value="6"/>
</dbReference>
<name>A0A543HUL4_9MICO</name>
<accession>A0A543HUL4</accession>